<feature type="compositionally biased region" description="Polar residues" evidence="1">
    <location>
        <begin position="30"/>
        <end position="40"/>
    </location>
</feature>
<accession>A0ABW3M6P1</accession>
<dbReference type="Proteomes" id="UP001597045">
    <property type="component" value="Unassembled WGS sequence"/>
</dbReference>
<organism evidence="2 3">
    <name type="scientific">Kibdelosporangium lantanae</name>
    <dbReference type="NCBI Taxonomy" id="1497396"/>
    <lineage>
        <taxon>Bacteria</taxon>
        <taxon>Bacillati</taxon>
        <taxon>Actinomycetota</taxon>
        <taxon>Actinomycetes</taxon>
        <taxon>Pseudonocardiales</taxon>
        <taxon>Pseudonocardiaceae</taxon>
        <taxon>Kibdelosporangium</taxon>
    </lineage>
</organism>
<feature type="region of interest" description="Disordered" evidence="1">
    <location>
        <begin position="30"/>
        <end position="61"/>
    </location>
</feature>
<keyword evidence="3" id="KW-1185">Reference proteome</keyword>
<proteinExistence type="predicted"/>
<evidence type="ECO:0000256" key="1">
    <source>
        <dbReference type="SAM" id="MobiDB-lite"/>
    </source>
</evidence>
<evidence type="ECO:0000313" key="2">
    <source>
        <dbReference type="EMBL" id="MFD1046381.1"/>
    </source>
</evidence>
<name>A0ABW3M6P1_9PSEU</name>
<gene>
    <name evidence="2" type="ORF">ACFQ1S_12850</name>
</gene>
<protein>
    <submittedName>
        <fullName evidence="2">Uncharacterized protein</fullName>
    </submittedName>
</protein>
<sequence length="61" mass="6541">MCAITQSNELFSHATSDEVANAPLSTTKASHKNLFSQPSESDAGEVVARPQALPRNPFQVN</sequence>
<comment type="caution">
    <text evidence="2">The sequence shown here is derived from an EMBL/GenBank/DDBJ whole genome shotgun (WGS) entry which is preliminary data.</text>
</comment>
<dbReference type="EMBL" id="JBHTIS010000633">
    <property type="protein sequence ID" value="MFD1046381.1"/>
    <property type="molecule type" value="Genomic_DNA"/>
</dbReference>
<reference evidence="3" key="1">
    <citation type="journal article" date="2019" name="Int. J. Syst. Evol. Microbiol.">
        <title>The Global Catalogue of Microorganisms (GCM) 10K type strain sequencing project: providing services to taxonomists for standard genome sequencing and annotation.</title>
        <authorList>
            <consortium name="The Broad Institute Genomics Platform"/>
            <consortium name="The Broad Institute Genome Sequencing Center for Infectious Disease"/>
            <person name="Wu L."/>
            <person name="Ma J."/>
        </authorList>
    </citation>
    <scope>NUCLEOTIDE SEQUENCE [LARGE SCALE GENOMIC DNA]</scope>
    <source>
        <strain evidence="3">JCM 31486</strain>
    </source>
</reference>
<evidence type="ECO:0000313" key="3">
    <source>
        <dbReference type="Proteomes" id="UP001597045"/>
    </source>
</evidence>